<proteinExistence type="predicted"/>
<dbReference type="PANTHER" id="PTHR32419">
    <property type="entry name" value="GLUTATHIONYL-HYDROQUINONE REDUCTASE"/>
    <property type="match status" value="1"/>
</dbReference>
<dbReference type="AlphaFoldDB" id="A0A1Y2IVH2"/>
<dbReference type="EMBL" id="KZ084094">
    <property type="protein sequence ID" value="OSD05150.1"/>
    <property type="molecule type" value="Genomic_DNA"/>
</dbReference>
<dbReference type="InterPro" id="IPR016639">
    <property type="entry name" value="GST_Omega/GSH"/>
</dbReference>
<evidence type="ECO:0000313" key="3">
    <source>
        <dbReference type="EMBL" id="OSD05150.1"/>
    </source>
</evidence>
<gene>
    <name evidence="3" type="ORF">PYCCODRAFT_1432904</name>
</gene>
<dbReference type="InterPro" id="IPR010987">
    <property type="entry name" value="Glutathione-S-Trfase_C-like"/>
</dbReference>
<dbReference type="FunFam" id="3.40.30.10:FF:000162">
    <property type="entry name" value="Glutathione S-transferase Gst3"/>
    <property type="match status" value="1"/>
</dbReference>
<accession>A0A1Y2IVH2</accession>
<dbReference type="InterPro" id="IPR036249">
    <property type="entry name" value="Thioredoxin-like_sf"/>
</dbReference>
<dbReference type="GO" id="GO:0004364">
    <property type="term" value="F:glutathione transferase activity"/>
    <property type="evidence" value="ECO:0007669"/>
    <property type="project" value="InterPro"/>
</dbReference>
<dbReference type="OrthoDB" id="2309723at2759"/>
<dbReference type="Proteomes" id="UP000193067">
    <property type="component" value="Unassembled WGS sequence"/>
</dbReference>
<dbReference type="GO" id="GO:0005737">
    <property type="term" value="C:cytoplasm"/>
    <property type="evidence" value="ECO:0007669"/>
    <property type="project" value="TreeGrafter"/>
</dbReference>
<dbReference type="Gene3D" id="3.40.30.10">
    <property type="entry name" value="Glutaredoxin"/>
    <property type="match status" value="1"/>
</dbReference>
<sequence length="403" mass="46161">MPVLETRRMIQLLQPARPSAVRLGQLGTRHSLSRARIHPGYHATRHIHTIKPAAFTAPPRRPSLQPPSSHLRPNIMTTRDVSKQSDISKSTTEPDGSFKRKPSSFRDVIQKGGKFEPEKGRYHLYVSYACPWATRTLIVRKIKGLEDFVGVTVVSPRMGEHGWPFASADAFPGADEDPLHGAQHVKDLYLRVKPDYDGRFTVPILWDKKTSTIVNNESSEIIRMFNDGFNEQIPADRAAIDLYPEHLRKEIDEVNDWVYDTVNNGVYKSGFATTQQAYEAAVKPLFDSLDRLEKMLTGKDYLVGDQLTEADVRLFVTIIRFDPVYVGHFKCNIRTIRDGYPAIHLWMRKLYWNNPAFSTTANFEHIKTHYYWSHPHINPHRIVPVGPIPNVLPLNELHEQSRL</sequence>
<feature type="region of interest" description="Disordered" evidence="1">
    <location>
        <begin position="56"/>
        <end position="104"/>
    </location>
</feature>
<dbReference type="SFLD" id="SFLDS00019">
    <property type="entry name" value="Glutathione_Transferase_(cytos"/>
    <property type="match status" value="1"/>
</dbReference>
<dbReference type="STRING" id="1353009.A0A1Y2IVH2"/>
<evidence type="ECO:0000259" key="2">
    <source>
        <dbReference type="PROSITE" id="PS50405"/>
    </source>
</evidence>
<protein>
    <submittedName>
        <fullName evidence="3">Glutathionyl-hydroquinone reductase</fullName>
    </submittedName>
</protein>
<dbReference type="SUPFAM" id="SSF52833">
    <property type="entry name" value="Thioredoxin-like"/>
    <property type="match status" value="1"/>
</dbReference>
<reference evidence="3 4" key="1">
    <citation type="journal article" date="2015" name="Biotechnol. Biofuels">
        <title>Enhanced degradation of softwood versus hardwood by the white-rot fungus Pycnoporus coccineus.</title>
        <authorList>
            <person name="Couturier M."/>
            <person name="Navarro D."/>
            <person name="Chevret D."/>
            <person name="Henrissat B."/>
            <person name="Piumi F."/>
            <person name="Ruiz-Duenas F.J."/>
            <person name="Martinez A.T."/>
            <person name="Grigoriev I.V."/>
            <person name="Riley R."/>
            <person name="Lipzen A."/>
            <person name="Berrin J.G."/>
            <person name="Master E.R."/>
            <person name="Rosso M.N."/>
        </authorList>
    </citation>
    <scope>NUCLEOTIDE SEQUENCE [LARGE SCALE GENOMIC DNA]</scope>
    <source>
        <strain evidence="3 4">BRFM310</strain>
    </source>
</reference>
<dbReference type="CDD" id="cd03190">
    <property type="entry name" value="GST_C_Omega_like"/>
    <property type="match status" value="1"/>
</dbReference>
<dbReference type="SFLD" id="SFLDG01148">
    <property type="entry name" value="Xi_(cytGST)"/>
    <property type="match status" value="1"/>
</dbReference>
<organism evidence="3 4">
    <name type="scientific">Trametes coccinea (strain BRFM310)</name>
    <name type="common">Pycnoporus coccineus</name>
    <dbReference type="NCBI Taxonomy" id="1353009"/>
    <lineage>
        <taxon>Eukaryota</taxon>
        <taxon>Fungi</taxon>
        <taxon>Dikarya</taxon>
        <taxon>Basidiomycota</taxon>
        <taxon>Agaricomycotina</taxon>
        <taxon>Agaricomycetes</taxon>
        <taxon>Polyporales</taxon>
        <taxon>Polyporaceae</taxon>
        <taxon>Trametes</taxon>
    </lineage>
</organism>
<dbReference type="Gene3D" id="1.20.1050.10">
    <property type="match status" value="1"/>
</dbReference>
<dbReference type="PANTHER" id="PTHR32419:SF6">
    <property type="entry name" value="GLUTATHIONE S-TRANSFERASE OMEGA-LIKE 1-RELATED"/>
    <property type="match status" value="1"/>
</dbReference>
<dbReference type="SUPFAM" id="SSF47616">
    <property type="entry name" value="GST C-terminal domain-like"/>
    <property type="match status" value="1"/>
</dbReference>
<dbReference type="InterPro" id="IPR004045">
    <property type="entry name" value="Glutathione_S-Trfase_N"/>
</dbReference>
<dbReference type="InterPro" id="IPR047047">
    <property type="entry name" value="GST_Omega-like_C"/>
</dbReference>
<dbReference type="InterPro" id="IPR040079">
    <property type="entry name" value="Glutathione_S-Trfase"/>
</dbReference>
<dbReference type="Pfam" id="PF13410">
    <property type="entry name" value="GST_C_2"/>
    <property type="match status" value="1"/>
</dbReference>
<feature type="domain" description="GST C-terminal" evidence="2">
    <location>
        <begin position="244"/>
        <end position="370"/>
    </location>
</feature>
<dbReference type="SFLD" id="SFLDG01206">
    <property type="entry name" value="Xi.1"/>
    <property type="match status" value="1"/>
</dbReference>
<dbReference type="InterPro" id="IPR036282">
    <property type="entry name" value="Glutathione-S-Trfase_C_sf"/>
</dbReference>
<keyword evidence="4" id="KW-1185">Reference proteome</keyword>
<evidence type="ECO:0000313" key="4">
    <source>
        <dbReference type="Proteomes" id="UP000193067"/>
    </source>
</evidence>
<dbReference type="Pfam" id="PF13409">
    <property type="entry name" value="GST_N_2"/>
    <property type="match status" value="1"/>
</dbReference>
<feature type="compositionally biased region" description="Polar residues" evidence="1">
    <location>
        <begin position="75"/>
        <end position="94"/>
    </location>
</feature>
<name>A0A1Y2IVH2_TRAC3</name>
<evidence type="ECO:0000256" key="1">
    <source>
        <dbReference type="SAM" id="MobiDB-lite"/>
    </source>
</evidence>
<dbReference type="PROSITE" id="PS50405">
    <property type="entry name" value="GST_CTER"/>
    <property type="match status" value="1"/>
</dbReference>